<keyword evidence="6 10" id="KW-0418">Kinase</keyword>
<dbReference type="Pfam" id="PF00512">
    <property type="entry name" value="HisKA"/>
    <property type="match status" value="1"/>
</dbReference>
<keyword evidence="8" id="KW-0812">Transmembrane</keyword>
<comment type="subcellular location">
    <subcellularLocation>
        <location evidence="2">Membrane</location>
    </subcellularLocation>
</comment>
<keyword evidence="8" id="KW-0472">Membrane</keyword>
<reference evidence="10" key="1">
    <citation type="journal article" date="2022" name="Cell">
        <title>Design, construction, and in vivo augmentation of a complex gut microbiome.</title>
        <authorList>
            <person name="Cheng A.G."/>
            <person name="Ho P.Y."/>
            <person name="Aranda-Diaz A."/>
            <person name="Jain S."/>
            <person name="Yu F.B."/>
            <person name="Meng X."/>
            <person name="Wang M."/>
            <person name="Iakiviak M."/>
            <person name="Nagashima K."/>
            <person name="Zhao A."/>
            <person name="Murugkar P."/>
            <person name="Patil A."/>
            <person name="Atabakhsh K."/>
            <person name="Weakley A."/>
            <person name="Yan J."/>
            <person name="Brumbaugh A.R."/>
            <person name="Higginbottom S."/>
            <person name="Dimas A."/>
            <person name="Shiver A.L."/>
            <person name="Deutschbauer A."/>
            <person name="Neff N."/>
            <person name="Sonnenburg J.L."/>
            <person name="Huang K.C."/>
            <person name="Fischbach M.A."/>
        </authorList>
    </citation>
    <scope>NUCLEOTIDE SEQUENCE</scope>
    <source>
        <strain evidence="10">DSM 19829</strain>
    </source>
</reference>
<evidence type="ECO:0000256" key="8">
    <source>
        <dbReference type="SAM" id="Phobius"/>
    </source>
</evidence>
<dbReference type="PANTHER" id="PTHR45453:SF1">
    <property type="entry name" value="PHOSPHATE REGULON SENSOR PROTEIN PHOR"/>
    <property type="match status" value="1"/>
</dbReference>
<keyword evidence="7" id="KW-0902">Two-component regulatory system</keyword>
<feature type="transmembrane region" description="Helical" evidence="8">
    <location>
        <begin position="12"/>
        <end position="33"/>
    </location>
</feature>
<dbReference type="Gene3D" id="3.30.565.10">
    <property type="entry name" value="Histidine kinase-like ATPase, C-terminal domain"/>
    <property type="match status" value="1"/>
</dbReference>
<feature type="domain" description="Histidine kinase" evidence="9">
    <location>
        <begin position="246"/>
        <end position="459"/>
    </location>
</feature>
<keyword evidence="8" id="KW-1133">Transmembrane helix</keyword>
<dbReference type="PROSITE" id="PS50109">
    <property type="entry name" value="HIS_KIN"/>
    <property type="match status" value="1"/>
</dbReference>
<dbReference type="Proteomes" id="UP001060164">
    <property type="component" value="Chromosome"/>
</dbReference>
<dbReference type="PANTHER" id="PTHR45453">
    <property type="entry name" value="PHOSPHATE REGULON SENSOR PROTEIN PHOR"/>
    <property type="match status" value="1"/>
</dbReference>
<dbReference type="CDD" id="cd00075">
    <property type="entry name" value="HATPase"/>
    <property type="match status" value="1"/>
</dbReference>
<dbReference type="EC" id="2.7.13.3" evidence="3"/>
<dbReference type="RefSeq" id="WP_049898394.1">
    <property type="nucleotide sequence ID" value="NZ_CABLBR010000034.1"/>
</dbReference>
<evidence type="ECO:0000256" key="1">
    <source>
        <dbReference type="ARBA" id="ARBA00000085"/>
    </source>
</evidence>
<evidence type="ECO:0000256" key="5">
    <source>
        <dbReference type="ARBA" id="ARBA00022679"/>
    </source>
</evidence>
<dbReference type="SUPFAM" id="SSF55874">
    <property type="entry name" value="ATPase domain of HSP90 chaperone/DNA topoisomerase II/histidine kinase"/>
    <property type="match status" value="1"/>
</dbReference>
<dbReference type="InterPro" id="IPR005467">
    <property type="entry name" value="His_kinase_dom"/>
</dbReference>
<evidence type="ECO:0000313" key="10">
    <source>
        <dbReference type="EMBL" id="UWP60402.1"/>
    </source>
</evidence>
<accession>A0ABY5VJA8</accession>
<keyword evidence="5" id="KW-0808">Transferase</keyword>
<protein>
    <recommendedName>
        <fullName evidence="3">histidine kinase</fullName>
        <ecNumber evidence="3">2.7.13.3</ecNumber>
    </recommendedName>
</protein>
<proteinExistence type="predicted"/>
<dbReference type="SUPFAM" id="SSF47384">
    <property type="entry name" value="Homodimeric domain of signal transducing histidine kinase"/>
    <property type="match status" value="1"/>
</dbReference>
<organism evidence="10 11">
    <name type="scientific">Ruminococcus gauvreauii</name>
    <dbReference type="NCBI Taxonomy" id="438033"/>
    <lineage>
        <taxon>Bacteria</taxon>
        <taxon>Bacillati</taxon>
        <taxon>Bacillota</taxon>
        <taxon>Clostridia</taxon>
        <taxon>Eubacteriales</taxon>
        <taxon>Oscillospiraceae</taxon>
        <taxon>Ruminococcus</taxon>
    </lineage>
</organism>
<comment type="catalytic activity">
    <reaction evidence="1">
        <text>ATP + protein L-histidine = ADP + protein N-phospho-L-histidine.</text>
        <dbReference type="EC" id="2.7.13.3"/>
    </reaction>
</comment>
<dbReference type="SMART" id="SM00387">
    <property type="entry name" value="HATPase_c"/>
    <property type="match status" value="1"/>
</dbReference>
<evidence type="ECO:0000256" key="2">
    <source>
        <dbReference type="ARBA" id="ARBA00004370"/>
    </source>
</evidence>
<feature type="transmembrane region" description="Helical" evidence="8">
    <location>
        <begin position="160"/>
        <end position="182"/>
    </location>
</feature>
<gene>
    <name evidence="10" type="ORF">NQ502_04945</name>
</gene>
<evidence type="ECO:0000259" key="9">
    <source>
        <dbReference type="PROSITE" id="PS50109"/>
    </source>
</evidence>
<evidence type="ECO:0000256" key="7">
    <source>
        <dbReference type="ARBA" id="ARBA00023012"/>
    </source>
</evidence>
<dbReference type="EMBL" id="CP102290">
    <property type="protein sequence ID" value="UWP60402.1"/>
    <property type="molecule type" value="Genomic_DNA"/>
</dbReference>
<name>A0ABY5VJA8_9FIRM</name>
<sequence length="459" mass="51726">MSSLAKIIRKYIFTAALIAVVVLVMNSSVLIFLGSQVSKEDKMAGLTRNQMDAVSQELKYINGTYEMSDKGYEILESASLVWAMLIAKDGRAVWSWRLPDEIPEYYTLADVSVLSKWYLKDYPVRTWKYGDGIMVYGCDKDSIMRINGTYSLRILESVPYNVVCIIVINLALILILALLFGYRFFRALKPITDGIESLSRNESISLAERGIADGLAKKLNQTSRILEEQNQQLAKRDHARTNWISGVSHDIRTPLSLIMGYADTLVRDHSMGEEQKKKAVSIQRQSLMIKKLIDDLNLTSKLEYDAQPLRLQRYSPSQLLRELVTSYYNDGLPDDYSIELDVKREVESVMLNGDTALLNRGFQNLIGNSIRHNAGGCSIHIQMRLCSQGLEVLFGDSGAGIPAAVIKTLNSQKTDPEKHPHVMGLRVVRQIIAAHNGLMEFIRKSSGNYEVRIILPEQL</sequence>
<dbReference type="InterPro" id="IPR036890">
    <property type="entry name" value="HATPase_C_sf"/>
</dbReference>
<evidence type="ECO:0000256" key="6">
    <source>
        <dbReference type="ARBA" id="ARBA00022777"/>
    </source>
</evidence>
<evidence type="ECO:0000256" key="3">
    <source>
        <dbReference type="ARBA" id="ARBA00012438"/>
    </source>
</evidence>
<keyword evidence="11" id="KW-1185">Reference proteome</keyword>
<evidence type="ECO:0000313" key="11">
    <source>
        <dbReference type="Proteomes" id="UP001060164"/>
    </source>
</evidence>
<dbReference type="InterPro" id="IPR003661">
    <property type="entry name" value="HisK_dim/P_dom"/>
</dbReference>
<dbReference type="InterPro" id="IPR036097">
    <property type="entry name" value="HisK_dim/P_sf"/>
</dbReference>
<dbReference type="SMART" id="SM00388">
    <property type="entry name" value="HisKA"/>
    <property type="match status" value="1"/>
</dbReference>
<keyword evidence="4" id="KW-0597">Phosphoprotein</keyword>
<dbReference type="Pfam" id="PF02518">
    <property type="entry name" value="HATPase_c"/>
    <property type="match status" value="1"/>
</dbReference>
<evidence type="ECO:0000256" key="4">
    <source>
        <dbReference type="ARBA" id="ARBA00022553"/>
    </source>
</evidence>
<dbReference type="InterPro" id="IPR050351">
    <property type="entry name" value="BphY/WalK/GraS-like"/>
</dbReference>
<dbReference type="CDD" id="cd00082">
    <property type="entry name" value="HisKA"/>
    <property type="match status" value="1"/>
</dbReference>
<dbReference type="InterPro" id="IPR003594">
    <property type="entry name" value="HATPase_dom"/>
</dbReference>
<dbReference type="GO" id="GO:0016301">
    <property type="term" value="F:kinase activity"/>
    <property type="evidence" value="ECO:0007669"/>
    <property type="project" value="UniProtKB-KW"/>
</dbReference>
<dbReference type="Gene3D" id="1.10.287.130">
    <property type="match status" value="1"/>
</dbReference>